<comment type="caution">
    <text evidence="4">The sequence shown here is derived from an EMBL/GenBank/DDBJ whole genome shotgun (WGS) entry which is preliminary data.</text>
</comment>
<dbReference type="Proteomes" id="UP001143474">
    <property type="component" value="Unassembled WGS sequence"/>
</dbReference>
<name>A0A9W6I9M4_9ACTN</name>
<dbReference type="GO" id="GO:0000160">
    <property type="term" value="P:phosphorelay signal transduction system"/>
    <property type="evidence" value="ECO:0007669"/>
    <property type="project" value="InterPro"/>
</dbReference>
<dbReference type="GO" id="GO:0006355">
    <property type="term" value="P:regulation of DNA-templated transcription"/>
    <property type="evidence" value="ECO:0007669"/>
    <property type="project" value="InterPro"/>
</dbReference>
<dbReference type="GO" id="GO:0003677">
    <property type="term" value="F:DNA binding"/>
    <property type="evidence" value="ECO:0007669"/>
    <property type="project" value="UniProtKB-UniRule"/>
</dbReference>
<dbReference type="SUPFAM" id="SSF46894">
    <property type="entry name" value="C-terminal effector domain of the bipartite response regulators"/>
    <property type="match status" value="1"/>
</dbReference>
<dbReference type="EMBL" id="BSEV01000034">
    <property type="protein sequence ID" value="GLK14625.1"/>
    <property type="molecule type" value="Genomic_DNA"/>
</dbReference>
<reference evidence="4" key="1">
    <citation type="journal article" date="2014" name="Int. J. Syst. Evol. Microbiol.">
        <title>Complete genome sequence of Corynebacterium casei LMG S-19264T (=DSM 44701T), isolated from a smear-ripened cheese.</title>
        <authorList>
            <consortium name="US DOE Joint Genome Institute (JGI-PGF)"/>
            <person name="Walter F."/>
            <person name="Albersmeier A."/>
            <person name="Kalinowski J."/>
            <person name="Ruckert C."/>
        </authorList>
    </citation>
    <scope>NUCLEOTIDE SEQUENCE</scope>
    <source>
        <strain evidence="4">VKM Ac-2007</strain>
    </source>
</reference>
<protein>
    <recommendedName>
        <fullName evidence="3">OmpR/PhoB-type domain-containing protein</fullName>
    </recommendedName>
</protein>
<proteinExistence type="predicted"/>
<dbReference type="AlphaFoldDB" id="A0A9W6I9M4"/>
<dbReference type="SMART" id="SM00862">
    <property type="entry name" value="Trans_reg_C"/>
    <property type="match status" value="1"/>
</dbReference>
<dbReference type="Gene3D" id="1.10.10.10">
    <property type="entry name" value="Winged helix-like DNA-binding domain superfamily/Winged helix DNA-binding domain"/>
    <property type="match status" value="1"/>
</dbReference>
<evidence type="ECO:0000313" key="5">
    <source>
        <dbReference type="Proteomes" id="UP001143474"/>
    </source>
</evidence>
<evidence type="ECO:0000256" key="1">
    <source>
        <dbReference type="ARBA" id="ARBA00023125"/>
    </source>
</evidence>
<gene>
    <name evidence="4" type="ORF">GCM10017600_80370</name>
</gene>
<dbReference type="InterPro" id="IPR001867">
    <property type="entry name" value="OmpR/PhoB-type_DNA-bd"/>
</dbReference>
<evidence type="ECO:0000313" key="4">
    <source>
        <dbReference type="EMBL" id="GLK14625.1"/>
    </source>
</evidence>
<dbReference type="InterPro" id="IPR016032">
    <property type="entry name" value="Sig_transdc_resp-reg_C-effctor"/>
</dbReference>
<feature type="DNA-binding region" description="OmpR/PhoB-type" evidence="2">
    <location>
        <begin position="75"/>
        <end position="174"/>
    </location>
</feature>
<reference evidence="4" key="2">
    <citation type="submission" date="2023-01" db="EMBL/GenBank/DDBJ databases">
        <authorList>
            <person name="Sun Q."/>
            <person name="Evtushenko L."/>
        </authorList>
    </citation>
    <scope>NUCLEOTIDE SEQUENCE</scope>
    <source>
        <strain evidence="4">VKM Ac-2007</strain>
    </source>
</reference>
<organism evidence="4 5">
    <name type="scientific">Streptosporangium carneum</name>
    <dbReference type="NCBI Taxonomy" id="47481"/>
    <lineage>
        <taxon>Bacteria</taxon>
        <taxon>Bacillati</taxon>
        <taxon>Actinomycetota</taxon>
        <taxon>Actinomycetes</taxon>
        <taxon>Streptosporangiales</taxon>
        <taxon>Streptosporangiaceae</taxon>
        <taxon>Streptosporangium</taxon>
    </lineage>
</organism>
<feature type="domain" description="OmpR/PhoB-type" evidence="3">
    <location>
        <begin position="75"/>
        <end position="174"/>
    </location>
</feature>
<accession>A0A9W6I9M4</accession>
<dbReference type="PROSITE" id="PS51755">
    <property type="entry name" value="OMPR_PHOB"/>
    <property type="match status" value="1"/>
</dbReference>
<keyword evidence="5" id="KW-1185">Reference proteome</keyword>
<evidence type="ECO:0000256" key="2">
    <source>
        <dbReference type="PROSITE-ProRule" id="PRU01091"/>
    </source>
</evidence>
<dbReference type="Pfam" id="PF00486">
    <property type="entry name" value="Trans_reg_C"/>
    <property type="match status" value="1"/>
</dbReference>
<dbReference type="InterPro" id="IPR036388">
    <property type="entry name" value="WH-like_DNA-bd_sf"/>
</dbReference>
<keyword evidence="1 2" id="KW-0238">DNA-binding</keyword>
<evidence type="ECO:0000259" key="3">
    <source>
        <dbReference type="PROSITE" id="PS51755"/>
    </source>
</evidence>
<sequence>MSASVGDVRGRMSSEEVRLLRWPVQREMRERFRSLKIPRILVVEAGVEAPVCDDIYEDWVRAPIASKDLQSRIDALVRRYHKSRLPFLDEGGVLRFSSRSVTLSPRQAELLDLLISRFGEVVPREALWFRLCQESGGLKTRNALDLHMMRIRQRVTPLGLTVRTVWGRGYVLDTEPEMKSVAP</sequence>